<dbReference type="InterPro" id="IPR004099">
    <property type="entry name" value="Pyr_nucl-diS_OxRdtase_dimer"/>
</dbReference>
<dbReference type="InterPro" id="IPR023753">
    <property type="entry name" value="FAD/NAD-binding_dom"/>
</dbReference>
<evidence type="ECO:0000256" key="11">
    <source>
        <dbReference type="RuleBase" id="RU003691"/>
    </source>
</evidence>
<keyword evidence="5 11" id="KW-0560">Oxidoreductase</keyword>
<dbReference type="Pfam" id="PF02852">
    <property type="entry name" value="Pyr_redox_dim"/>
    <property type="match status" value="1"/>
</dbReference>
<feature type="disulfide bond" description="Redox-active" evidence="10">
    <location>
        <begin position="64"/>
        <end position="69"/>
    </location>
</feature>
<evidence type="ECO:0000256" key="5">
    <source>
        <dbReference type="ARBA" id="ARBA00023002"/>
    </source>
</evidence>
<keyword evidence="9" id="KW-0547">Nucleotide-binding</keyword>
<keyword evidence="7 11" id="KW-0676">Redox-active center</keyword>
<feature type="binding site" evidence="9">
    <location>
        <position position="222"/>
    </location>
    <ligand>
        <name>NAD(+)</name>
        <dbReference type="ChEBI" id="CHEBI:57540"/>
    </ligand>
</feature>
<gene>
    <name evidence="14" type="ORF">MPC4_10282</name>
</gene>
<accession>A0A8B6M2F0</accession>
<dbReference type="InterPro" id="IPR016156">
    <property type="entry name" value="FAD/NAD-linked_Rdtase_dimer_sf"/>
</dbReference>
<keyword evidence="6" id="KW-1015">Disulfide bond</keyword>
<dbReference type="InterPro" id="IPR036188">
    <property type="entry name" value="FAD/NAD-bd_sf"/>
</dbReference>
<feature type="domain" description="FAD/NAD(P)-binding" evidence="13">
    <location>
        <begin position="28"/>
        <end position="342"/>
    </location>
</feature>
<dbReference type="PRINTS" id="PR00368">
    <property type="entry name" value="FADPNR"/>
</dbReference>
<sequence>MGGEADVPFYPRSGRDRRREARVSSRFDAIIIGAGQAGPPLAGRLTKAGLKVALVERKFFGGTCVNTGCIPTKTLVASAYAAHMARRAADFGVMIGGGVGVDMKAVKARADAISGKARAGVESWLRGMANCVVYQGHARFESTREVRVGDDLLEADRIFINVGARAIIPHMPGIDRINYLTNSSVLQLDALPRRLCIIGGSYIGLEFAQMYRRFGADVTVVEMRPRLIGREDEDVSAAVKDMLEKEGVEIRLDAECVSFRSEGDVIGVGVNCRSGEPEISCSHVLLAVGRRPNTDDLGLDRAGVEIDERGHIVVDDQLRTTVPGVWALGECNGKGAFTHTAYHDFEIAAANILDGDPRRISDRIEAYALYVDPPLARIGLTELAARASGRRVLVGERPMTRVGRAVEKAETTGFMRILVDADSREILGATILGTSGDEAIHCILDVMYAKAPYTVLQRAVHIHPTVSELLPTLLGELKPLV</sequence>
<evidence type="ECO:0000256" key="3">
    <source>
        <dbReference type="ARBA" id="ARBA00022827"/>
    </source>
</evidence>
<dbReference type="InterPro" id="IPR012999">
    <property type="entry name" value="Pyr_OxRdtase_I_AS"/>
</dbReference>
<dbReference type="NCBIfam" id="NF004992">
    <property type="entry name" value="PRK06370.1-4"/>
    <property type="match status" value="1"/>
</dbReference>
<dbReference type="PROSITE" id="PS00076">
    <property type="entry name" value="PYRIDINE_REDOX_1"/>
    <property type="match status" value="1"/>
</dbReference>
<dbReference type="Gene3D" id="3.50.50.60">
    <property type="entry name" value="FAD/NAD(P)-binding domain"/>
    <property type="match status" value="2"/>
</dbReference>
<evidence type="ECO:0000313" key="14">
    <source>
        <dbReference type="EMBL" id="VTZ48332.1"/>
    </source>
</evidence>
<keyword evidence="2 11" id="KW-0285">Flavoprotein</keyword>
<evidence type="ECO:0000256" key="1">
    <source>
        <dbReference type="ARBA" id="ARBA00007532"/>
    </source>
</evidence>
<dbReference type="AlphaFoldDB" id="A0A8B6M2F0"/>
<dbReference type="Gene3D" id="3.30.390.30">
    <property type="match status" value="1"/>
</dbReference>
<feature type="binding site" evidence="9">
    <location>
        <position position="289"/>
    </location>
    <ligand>
        <name>NAD(+)</name>
        <dbReference type="ChEBI" id="CHEBI:57540"/>
    </ligand>
</feature>
<feature type="domain" description="Pyridine nucleotide-disulphide oxidoreductase dimerisation" evidence="12">
    <location>
        <begin position="368"/>
        <end position="472"/>
    </location>
</feature>
<evidence type="ECO:0000256" key="9">
    <source>
        <dbReference type="PIRSR" id="PIRSR000350-3"/>
    </source>
</evidence>
<feature type="binding site" evidence="9">
    <location>
        <position position="73"/>
    </location>
    <ligand>
        <name>FAD</name>
        <dbReference type="ChEBI" id="CHEBI:57692"/>
    </ligand>
</feature>
<dbReference type="EMBL" id="CABFMQ020000001">
    <property type="protein sequence ID" value="VTZ48332.1"/>
    <property type="molecule type" value="Genomic_DNA"/>
</dbReference>
<name>A0A8B6M2F0_METTU</name>
<evidence type="ECO:0000256" key="7">
    <source>
        <dbReference type="ARBA" id="ARBA00023284"/>
    </source>
</evidence>
<dbReference type="PIRSF" id="PIRSF000350">
    <property type="entry name" value="Mercury_reductase_MerA"/>
    <property type="match status" value="1"/>
</dbReference>
<dbReference type="GO" id="GO:0016668">
    <property type="term" value="F:oxidoreductase activity, acting on a sulfur group of donors, NAD(P) as acceptor"/>
    <property type="evidence" value="ECO:0007669"/>
    <property type="project" value="InterPro"/>
</dbReference>
<keyword evidence="15" id="KW-1185">Reference proteome</keyword>
<dbReference type="Pfam" id="PF07992">
    <property type="entry name" value="Pyr_redox_2"/>
    <property type="match status" value="1"/>
</dbReference>
<comment type="cofactor">
    <cofactor evidence="9">
        <name>FAD</name>
        <dbReference type="ChEBI" id="CHEBI:57692"/>
    </cofactor>
    <text evidence="9">Binds 1 FAD per subunit.</text>
</comment>
<reference evidence="14 15" key="1">
    <citation type="submission" date="2019-05" db="EMBL/GenBank/DDBJ databases">
        <authorList>
            <person name="Farhan Ul Haque M."/>
        </authorList>
    </citation>
    <scope>NUCLEOTIDE SEQUENCE [LARGE SCALE GENOMIC DNA]</scope>
    <source>
        <strain evidence="14">2</strain>
    </source>
</reference>
<keyword evidence="4" id="KW-0521">NADP</keyword>
<proteinExistence type="inferred from homology"/>
<comment type="similarity">
    <text evidence="1 11">Belongs to the class-I pyridine nucleotide-disulfide oxidoreductase family.</text>
</comment>
<evidence type="ECO:0000256" key="4">
    <source>
        <dbReference type="ARBA" id="ARBA00022857"/>
    </source>
</evidence>
<evidence type="ECO:0000256" key="6">
    <source>
        <dbReference type="ARBA" id="ARBA00023157"/>
    </source>
</evidence>
<dbReference type="PANTHER" id="PTHR43014">
    <property type="entry name" value="MERCURIC REDUCTASE"/>
    <property type="match status" value="1"/>
</dbReference>
<evidence type="ECO:0000259" key="13">
    <source>
        <dbReference type="Pfam" id="PF07992"/>
    </source>
</evidence>
<evidence type="ECO:0000313" key="15">
    <source>
        <dbReference type="Proteomes" id="UP000485880"/>
    </source>
</evidence>
<dbReference type="InterPro" id="IPR001100">
    <property type="entry name" value="Pyr_nuc-diS_OxRdtase"/>
</dbReference>
<dbReference type="PRINTS" id="PR00411">
    <property type="entry name" value="PNDRDTASEI"/>
</dbReference>
<keyword evidence="3 9" id="KW-0274">FAD</keyword>
<comment type="caution">
    <text evidence="14">The sequence shown here is derived from an EMBL/GenBank/DDBJ whole genome shotgun (WGS) entry which is preliminary data.</text>
</comment>
<organism evidence="14 15">
    <name type="scientific">Methylocella tundrae</name>
    <dbReference type="NCBI Taxonomy" id="227605"/>
    <lineage>
        <taxon>Bacteria</taxon>
        <taxon>Pseudomonadati</taxon>
        <taxon>Pseudomonadota</taxon>
        <taxon>Alphaproteobacteria</taxon>
        <taxon>Hyphomicrobiales</taxon>
        <taxon>Beijerinckiaceae</taxon>
        <taxon>Methylocella</taxon>
    </lineage>
</organism>
<evidence type="ECO:0000256" key="10">
    <source>
        <dbReference type="PIRSR" id="PIRSR000350-4"/>
    </source>
</evidence>
<dbReference type="GO" id="GO:0050660">
    <property type="term" value="F:flavin adenine dinucleotide binding"/>
    <property type="evidence" value="ECO:0007669"/>
    <property type="project" value="TreeGrafter"/>
</dbReference>
<evidence type="ECO:0000256" key="8">
    <source>
        <dbReference type="PIRSR" id="PIRSR000350-2"/>
    </source>
</evidence>
<dbReference type="Proteomes" id="UP000485880">
    <property type="component" value="Unassembled WGS sequence"/>
</dbReference>
<evidence type="ECO:0000259" key="12">
    <source>
        <dbReference type="Pfam" id="PF02852"/>
    </source>
</evidence>
<keyword evidence="9" id="KW-0520">NAD</keyword>
<dbReference type="PANTHER" id="PTHR43014:SF2">
    <property type="entry name" value="MERCURIC REDUCTASE"/>
    <property type="match status" value="1"/>
</dbReference>
<dbReference type="GO" id="GO:0003955">
    <property type="term" value="F:NAD(P)H dehydrogenase (quinone) activity"/>
    <property type="evidence" value="ECO:0007669"/>
    <property type="project" value="TreeGrafter"/>
</dbReference>
<dbReference type="SUPFAM" id="SSF51905">
    <property type="entry name" value="FAD/NAD(P)-binding domain"/>
    <property type="match status" value="1"/>
</dbReference>
<feature type="active site" description="Proton acceptor" evidence="8">
    <location>
        <position position="463"/>
    </location>
</feature>
<feature type="binding site" evidence="9">
    <location>
        <begin position="199"/>
        <end position="206"/>
    </location>
    <ligand>
        <name>NAD(+)</name>
        <dbReference type="ChEBI" id="CHEBI:57540"/>
    </ligand>
</feature>
<evidence type="ECO:0000256" key="2">
    <source>
        <dbReference type="ARBA" id="ARBA00022630"/>
    </source>
</evidence>
<protein>
    <submittedName>
        <fullName evidence="14">FAD-dependent pyridine nucleotide-disulphide oxidoreductase</fullName>
    </submittedName>
</protein>
<dbReference type="SUPFAM" id="SSF55424">
    <property type="entry name" value="FAD/NAD-linked reductases, dimerisation (C-terminal) domain"/>
    <property type="match status" value="1"/>
</dbReference>